<name>A0A8J2HCS8_COTCN</name>
<organism evidence="1 2">
    <name type="scientific">Cotesia congregata</name>
    <name type="common">Parasitoid wasp</name>
    <name type="synonym">Apanteles congregatus</name>
    <dbReference type="NCBI Taxonomy" id="51543"/>
    <lineage>
        <taxon>Eukaryota</taxon>
        <taxon>Metazoa</taxon>
        <taxon>Ecdysozoa</taxon>
        <taxon>Arthropoda</taxon>
        <taxon>Hexapoda</taxon>
        <taxon>Insecta</taxon>
        <taxon>Pterygota</taxon>
        <taxon>Neoptera</taxon>
        <taxon>Endopterygota</taxon>
        <taxon>Hymenoptera</taxon>
        <taxon>Apocrita</taxon>
        <taxon>Ichneumonoidea</taxon>
        <taxon>Braconidae</taxon>
        <taxon>Microgastrinae</taxon>
        <taxon>Cotesia</taxon>
    </lineage>
</organism>
<keyword evidence="2" id="KW-1185">Reference proteome</keyword>
<dbReference type="OrthoDB" id="6379298at2759"/>
<dbReference type="AlphaFoldDB" id="A0A8J2HCS8"/>
<evidence type="ECO:0000313" key="2">
    <source>
        <dbReference type="Proteomes" id="UP000786811"/>
    </source>
</evidence>
<accession>A0A8J2HCS8</accession>
<dbReference type="Proteomes" id="UP000786811">
    <property type="component" value="Unassembled WGS sequence"/>
</dbReference>
<proteinExistence type="predicted"/>
<sequence length="155" mass="17522">MSETIKPNFGPRLGNLVKLSRSRIARIMFKSHNLTKRINKIASEWQVETQKKISDHIQSVPMTNQFALTGSNPIWKASTKESVKKSDDNISQTSGESDFVGIGDNPDFGYNNDIIITNQNIDITNQIYAHLSEVPKLILNDSYLEDKYSENDKSC</sequence>
<comment type="caution">
    <text evidence="1">The sequence shown here is derived from an EMBL/GenBank/DDBJ whole genome shotgun (WGS) entry which is preliminary data.</text>
</comment>
<protein>
    <submittedName>
        <fullName evidence="1">Uncharacterized protein</fullName>
    </submittedName>
</protein>
<evidence type="ECO:0000313" key="1">
    <source>
        <dbReference type="EMBL" id="CAG5090469.1"/>
    </source>
</evidence>
<gene>
    <name evidence="1" type="ORF">HICCMSTLAB_LOCUS5645</name>
</gene>
<dbReference type="EMBL" id="CAJNRD030001119">
    <property type="protein sequence ID" value="CAG5090469.1"/>
    <property type="molecule type" value="Genomic_DNA"/>
</dbReference>
<reference evidence="1" key="1">
    <citation type="submission" date="2021-04" db="EMBL/GenBank/DDBJ databases">
        <authorList>
            <person name="Chebbi M.A.C M."/>
        </authorList>
    </citation>
    <scope>NUCLEOTIDE SEQUENCE</scope>
</reference>